<dbReference type="GO" id="GO:0016301">
    <property type="term" value="F:kinase activity"/>
    <property type="evidence" value="ECO:0007669"/>
    <property type="project" value="UniProtKB-KW"/>
</dbReference>
<dbReference type="SUPFAM" id="SSF55804">
    <property type="entry name" value="Phoshotransferase/anion transport protein"/>
    <property type="match status" value="1"/>
</dbReference>
<dbReference type="InterPro" id="IPR002178">
    <property type="entry name" value="PTS_EIIA_type-2_dom"/>
</dbReference>
<evidence type="ECO:0000313" key="8">
    <source>
        <dbReference type="EMBL" id="ORM67125.1"/>
    </source>
</evidence>
<reference evidence="8 9" key="1">
    <citation type="journal article" date="2017" name="Antonie Van Leeuwenhoek">
        <title>Phylogenomic resolution of the bacterial genus Pantoea and its relationship with Erwinia and Tatumella.</title>
        <authorList>
            <person name="Palmer M."/>
            <person name="Steenkamp E.T."/>
            <person name="Coetzee M.P."/>
            <person name="Chan W.Y."/>
            <person name="van Zyl E."/>
            <person name="De Maayer P."/>
            <person name="Coutinho T.A."/>
            <person name="Blom J."/>
            <person name="Smits T.H."/>
            <person name="Duffy B."/>
            <person name="Venter S.N."/>
        </authorList>
    </citation>
    <scope>NUCLEOTIDE SEQUENCE [LARGE SCALE GENOMIC DNA]</scope>
    <source>
        <strain evidence="8 9">LMG 26275</strain>
    </source>
</reference>
<dbReference type="PANTHER" id="PTHR36203">
    <property type="entry name" value="ASCORBATE-SPECIFIC PTS SYSTEM EIIA COMPONENT"/>
    <property type="match status" value="1"/>
</dbReference>
<dbReference type="Pfam" id="PF00359">
    <property type="entry name" value="PTS_EIIA_2"/>
    <property type="match status" value="1"/>
</dbReference>
<name>A0A1X1CRU0_9GAMM</name>
<comment type="subcellular location">
    <subcellularLocation>
        <location evidence="1">Cytoplasm</location>
    </subcellularLocation>
</comment>
<evidence type="ECO:0000256" key="1">
    <source>
        <dbReference type="ARBA" id="ARBA00004496"/>
    </source>
</evidence>
<dbReference type="PROSITE" id="PS51094">
    <property type="entry name" value="PTS_EIIA_TYPE_2"/>
    <property type="match status" value="1"/>
</dbReference>
<organism evidence="8 9">
    <name type="scientific">Pantoea rwandensis</name>
    <dbReference type="NCBI Taxonomy" id="1076550"/>
    <lineage>
        <taxon>Bacteria</taxon>
        <taxon>Pseudomonadati</taxon>
        <taxon>Pseudomonadota</taxon>
        <taxon>Gammaproteobacteria</taxon>
        <taxon>Enterobacterales</taxon>
        <taxon>Erwiniaceae</taxon>
        <taxon>Pantoea</taxon>
    </lineage>
</organism>
<proteinExistence type="predicted"/>
<protein>
    <submittedName>
        <fullName evidence="8">PTS mannitol transporter subunit IIA</fullName>
    </submittedName>
</protein>
<dbReference type="Proteomes" id="UP000193558">
    <property type="component" value="Unassembled WGS sequence"/>
</dbReference>
<dbReference type="PANTHER" id="PTHR36203:SF4">
    <property type="entry name" value="MANNITOL-SPECIFIC CRYPTIC PHOSPHOTRANSFERASE ENZYME IIA COMPONENT"/>
    <property type="match status" value="1"/>
</dbReference>
<evidence type="ECO:0000313" key="9">
    <source>
        <dbReference type="Proteomes" id="UP000193558"/>
    </source>
</evidence>
<keyword evidence="2" id="KW-0813">Transport</keyword>
<dbReference type="AlphaFoldDB" id="A0A1X1CRU0"/>
<keyword evidence="5" id="KW-0598">Phosphotransferase system</keyword>
<keyword evidence="6" id="KW-0418">Kinase</keyword>
<evidence type="ECO:0000256" key="2">
    <source>
        <dbReference type="ARBA" id="ARBA00022448"/>
    </source>
</evidence>
<keyword evidence="3" id="KW-0963">Cytoplasm</keyword>
<evidence type="ECO:0000256" key="6">
    <source>
        <dbReference type="ARBA" id="ARBA00022777"/>
    </source>
</evidence>
<comment type="caution">
    <text evidence="8">The sequence shown here is derived from an EMBL/GenBank/DDBJ whole genome shotgun (WGS) entry which is preliminary data.</text>
</comment>
<keyword evidence="4" id="KW-0808">Transferase</keyword>
<dbReference type="InterPro" id="IPR051351">
    <property type="entry name" value="Ascorbate-PTS_EIIA_comp"/>
</dbReference>
<dbReference type="GO" id="GO:0005737">
    <property type="term" value="C:cytoplasm"/>
    <property type="evidence" value="ECO:0007669"/>
    <property type="project" value="UniProtKB-SubCell"/>
</dbReference>
<feature type="domain" description="PTS EIIA type-2" evidence="7">
    <location>
        <begin position="6"/>
        <end position="148"/>
    </location>
</feature>
<dbReference type="GO" id="GO:0009401">
    <property type="term" value="P:phosphoenolpyruvate-dependent sugar phosphotransferase system"/>
    <property type="evidence" value="ECO:0007669"/>
    <property type="project" value="UniProtKB-KW"/>
</dbReference>
<evidence type="ECO:0000259" key="7">
    <source>
        <dbReference type="PROSITE" id="PS51094"/>
    </source>
</evidence>
<evidence type="ECO:0000256" key="5">
    <source>
        <dbReference type="ARBA" id="ARBA00022683"/>
    </source>
</evidence>
<evidence type="ECO:0000256" key="3">
    <source>
        <dbReference type="ARBA" id="ARBA00022490"/>
    </source>
</evidence>
<dbReference type="RefSeq" id="WP_084936560.1">
    <property type="nucleotide sequence ID" value="NZ_MLFR01000028.1"/>
</dbReference>
<dbReference type="InterPro" id="IPR016152">
    <property type="entry name" value="PTrfase/Anion_transptr"/>
</dbReference>
<dbReference type="Gene3D" id="3.40.930.10">
    <property type="entry name" value="Mannitol-specific EII, Chain A"/>
    <property type="match status" value="1"/>
</dbReference>
<sequence length="148" mass="16561">MAHLAKWLNEEKIQYLESVPDWQAAIEAVARPLLHEQAISQRYVDTIIQQKQEIGPYFVIAPRIAMPHARPEQGAEKLGLSVLKLAKGVNFDADENDPVDILFMFAAPDSNSHIEMITQLAEVLSDEEKMAQVLSAVNQAELSRLLLS</sequence>
<dbReference type="CDD" id="cd00211">
    <property type="entry name" value="PTS_IIA_fru"/>
    <property type="match status" value="1"/>
</dbReference>
<accession>A0A1X1CRU0</accession>
<dbReference type="PROSITE" id="PS00372">
    <property type="entry name" value="PTS_EIIA_TYPE_2_HIS"/>
    <property type="match status" value="1"/>
</dbReference>
<dbReference type="OrthoDB" id="1634238at2"/>
<gene>
    <name evidence="8" type="primary">cmtB</name>
    <name evidence="8" type="ORF">HA51_21035</name>
</gene>
<dbReference type="EMBL" id="MLFR01000028">
    <property type="protein sequence ID" value="ORM67125.1"/>
    <property type="molecule type" value="Genomic_DNA"/>
</dbReference>
<evidence type="ECO:0000256" key="4">
    <source>
        <dbReference type="ARBA" id="ARBA00022679"/>
    </source>
</evidence>